<keyword evidence="4" id="KW-1003">Cell membrane</keyword>
<keyword evidence="6 8" id="KW-1133">Transmembrane helix</keyword>
<gene>
    <name evidence="10" type="ORF">K788_0007638</name>
</gene>
<evidence type="ECO:0000256" key="4">
    <source>
        <dbReference type="ARBA" id="ARBA00022475"/>
    </source>
</evidence>
<feature type="transmembrane region" description="Helical" evidence="8">
    <location>
        <begin position="207"/>
        <end position="233"/>
    </location>
</feature>
<dbReference type="PANTHER" id="PTHR23502">
    <property type="entry name" value="MAJOR FACILITATOR SUPERFAMILY"/>
    <property type="match status" value="1"/>
</dbReference>
<dbReference type="GO" id="GO:0042910">
    <property type="term" value="F:xenobiotic transmembrane transporter activity"/>
    <property type="evidence" value="ECO:0007669"/>
    <property type="project" value="InterPro"/>
</dbReference>
<dbReference type="NCBIfam" id="TIGR00710">
    <property type="entry name" value="efflux_Bcr_CflA"/>
    <property type="match status" value="1"/>
</dbReference>
<name>A0A0N7JUX4_9BURK</name>
<accession>A0A0N7JUX4</accession>
<evidence type="ECO:0000256" key="6">
    <source>
        <dbReference type="ARBA" id="ARBA00022989"/>
    </source>
</evidence>
<evidence type="ECO:0000313" key="10">
    <source>
        <dbReference type="EMBL" id="ALL67621.1"/>
    </source>
</evidence>
<evidence type="ECO:0000256" key="3">
    <source>
        <dbReference type="ARBA" id="ARBA00022448"/>
    </source>
</evidence>
<feature type="transmembrane region" description="Helical" evidence="8">
    <location>
        <begin position="316"/>
        <end position="335"/>
    </location>
</feature>
<feature type="transmembrane region" description="Helical" evidence="8">
    <location>
        <begin position="82"/>
        <end position="102"/>
    </location>
</feature>
<evidence type="ECO:0000256" key="1">
    <source>
        <dbReference type="ARBA" id="ARBA00004651"/>
    </source>
</evidence>
<keyword evidence="5 8" id="KW-0812">Transmembrane</keyword>
<dbReference type="PROSITE" id="PS50850">
    <property type="entry name" value="MFS"/>
    <property type="match status" value="1"/>
</dbReference>
<feature type="transmembrane region" description="Helical" evidence="8">
    <location>
        <begin position="347"/>
        <end position="367"/>
    </location>
</feature>
<organism evidence="10 11">
    <name type="scientific">Paraburkholderia caribensis MBA4</name>
    <dbReference type="NCBI Taxonomy" id="1323664"/>
    <lineage>
        <taxon>Bacteria</taxon>
        <taxon>Pseudomonadati</taxon>
        <taxon>Pseudomonadota</taxon>
        <taxon>Betaproteobacteria</taxon>
        <taxon>Burkholderiales</taxon>
        <taxon>Burkholderiaceae</taxon>
        <taxon>Paraburkholderia</taxon>
    </lineage>
</organism>
<dbReference type="GeneID" id="69971423"/>
<feature type="transmembrane region" description="Helical" evidence="8">
    <location>
        <begin position="410"/>
        <end position="433"/>
    </location>
</feature>
<dbReference type="InterPro" id="IPR004812">
    <property type="entry name" value="Efflux_drug-R_Bcr/CmlA"/>
</dbReference>
<comment type="similarity">
    <text evidence="2 8">Belongs to the major facilitator superfamily. Bcr/CmlA family.</text>
</comment>
<sequence length="469" mass="50297">MAGSVALLDPMSIGLRRPDMGRLVHVPHGFASRQEGASGPFTFAAMHPRSIGNALVQSIPAPFVMSIENGVSATISTRYENFLIFLAPLINSVGGIAIDLYAPSIPSIGKEFGVNAALMQNTITITLVFYAIGQLAFGVLADWRGRRWSVLLGLLLFLIGSAIAGFSQSYAILMLGRAMQGFAVGSCQVVARAVLIDRIKGERFRVAIVYLSLAFALAPVLAPYVGGVIEVFAGWRWNFVAYFTYGSIVFAFALFGLEESLPPEARRKPMKTILGYEEVLRNPQFISATVMLGAGFGAFLMWSVIGPYIVQIRFGYSASFFGSTALGVGLSYLLGTVLNRSLIKRRSAIQLMSLGMKIFACGILFVISSGLSLHLITVVGGIMLISFAQGFIFSNAMACSMRMFPSRAGAAASLQGCLMIAIGSMSSAVISAINIESNLAVAIAFLCLLIIAFIAFHRFVQGEEKLSYS</sequence>
<comment type="caution">
    <text evidence="8">Lacks conserved residue(s) required for the propagation of feature annotation.</text>
</comment>
<dbReference type="InterPro" id="IPR020846">
    <property type="entry name" value="MFS_dom"/>
</dbReference>
<feature type="transmembrane region" description="Helical" evidence="8">
    <location>
        <begin position="285"/>
        <end position="310"/>
    </location>
</feature>
<dbReference type="KEGG" id="bcai:K788_0007638"/>
<dbReference type="SUPFAM" id="SSF103473">
    <property type="entry name" value="MFS general substrate transporter"/>
    <property type="match status" value="1"/>
</dbReference>
<dbReference type="Proteomes" id="UP000019146">
    <property type="component" value="Chromosome 2"/>
</dbReference>
<dbReference type="GO" id="GO:0005886">
    <property type="term" value="C:plasma membrane"/>
    <property type="evidence" value="ECO:0007669"/>
    <property type="project" value="UniProtKB-SubCell"/>
</dbReference>
<evidence type="ECO:0000313" key="11">
    <source>
        <dbReference type="Proteomes" id="UP000019146"/>
    </source>
</evidence>
<dbReference type="Gene3D" id="1.20.1720.10">
    <property type="entry name" value="Multidrug resistance protein D"/>
    <property type="match status" value="1"/>
</dbReference>
<dbReference type="EMBL" id="CP012747">
    <property type="protein sequence ID" value="ALL67621.1"/>
    <property type="molecule type" value="Genomic_DNA"/>
</dbReference>
<dbReference type="InterPro" id="IPR011701">
    <property type="entry name" value="MFS"/>
</dbReference>
<feature type="transmembrane region" description="Helical" evidence="8">
    <location>
        <begin position="239"/>
        <end position="257"/>
    </location>
</feature>
<dbReference type="InterPro" id="IPR036259">
    <property type="entry name" value="MFS_trans_sf"/>
</dbReference>
<evidence type="ECO:0000256" key="5">
    <source>
        <dbReference type="ARBA" id="ARBA00022692"/>
    </source>
</evidence>
<keyword evidence="7 8" id="KW-0472">Membrane</keyword>
<dbReference type="AlphaFoldDB" id="A0A0N7JUX4"/>
<evidence type="ECO:0000259" key="9">
    <source>
        <dbReference type="PROSITE" id="PS50850"/>
    </source>
</evidence>
<dbReference type="PANTHER" id="PTHR23502:SF75">
    <property type="entry name" value="MULTIDRUG RESISTANCE PROTEIN D"/>
    <property type="match status" value="1"/>
</dbReference>
<proteinExistence type="inferred from homology"/>
<protein>
    <recommendedName>
        <fullName evidence="8">Bcr/CflA family efflux transporter</fullName>
    </recommendedName>
</protein>
<keyword evidence="8" id="KW-0997">Cell inner membrane</keyword>
<feature type="transmembrane region" description="Helical" evidence="8">
    <location>
        <begin position="373"/>
        <end position="398"/>
    </location>
</feature>
<evidence type="ECO:0000256" key="7">
    <source>
        <dbReference type="ARBA" id="ARBA00023136"/>
    </source>
</evidence>
<evidence type="ECO:0000256" key="2">
    <source>
        <dbReference type="ARBA" id="ARBA00006236"/>
    </source>
</evidence>
<feature type="domain" description="Major facilitator superfamily (MFS) profile" evidence="9">
    <location>
        <begin position="83"/>
        <end position="464"/>
    </location>
</feature>
<dbReference type="CDD" id="cd17320">
    <property type="entry name" value="MFS_MdfA_MDR_like"/>
    <property type="match status" value="1"/>
</dbReference>
<evidence type="ECO:0000256" key="8">
    <source>
        <dbReference type="RuleBase" id="RU365088"/>
    </source>
</evidence>
<feature type="transmembrane region" description="Helical" evidence="8">
    <location>
        <begin position="148"/>
        <end position="166"/>
    </location>
</feature>
<dbReference type="RefSeq" id="WP_233451526.1">
    <property type="nucleotide sequence ID" value="NZ_CP012747.1"/>
</dbReference>
<keyword evidence="3 8" id="KW-0813">Transport</keyword>
<comment type="subcellular location">
    <subcellularLocation>
        <location evidence="8">Cell inner membrane</location>
        <topology evidence="8">Multi-pass membrane protein</topology>
    </subcellularLocation>
    <subcellularLocation>
        <location evidence="1">Cell membrane</location>
        <topology evidence="1">Multi-pass membrane protein</topology>
    </subcellularLocation>
</comment>
<feature type="transmembrane region" description="Helical" evidence="8">
    <location>
        <begin position="122"/>
        <end position="141"/>
    </location>
</feature>
<dbReference type="GO" id="GO:1990961">
    <property type="term" value="P:xenobiotic detoxification by transmembrane export across the plasma membrane"/>
    <property type="evidence" value="ECO:0007669"/>
    <property type="project" value="InterPro"/>
</dbReference>
<feature type="transmembrane region" description="Helical" evidence="8">
    <location>
        <begin position="439"/>
        <end position="460"/>
    </location>
</feature>
<reference evidence="10 11" key="1">
    <citation type="journal article" date="2014" name="Genome Announc.">
        <title>Draft Genome Sequence of the Haloacid-Degrading Burkholderia caribensis Strain MBA4.</title>
        <authorList>
            <person name="Pan Y."/>
            <person name="Kong K.F."/>
            <person name="Tsang J.S."/>
        </authorList>
    </citation>
    <scope>NUCLEOTIDE SEQUENCE [LARGE SCALE GENOMIC DNA]</scope>
    <source>
        <strain evidence="10 11">MBA4</strain>
    </source>
</reference>
<dbReference type="Pfam" id="PF07690">
    <property type="entry name" value="MFS_1"/>
    <property type="match status" value="1"/>
</dbReference>